<keyword evidence="8 14" id="KW-0547">Nucleotide-binding</keyword>
<keyword evidence="18" id="KW-1185">Reference proteome</keyword>
<keyword evidence="14" id="KW-0597">Phosphoprotein</keyword>
<evidence type="ECO:0000256" key="14">
    <source>
        <dbReference type="HAMAP-Rule" id="MF_00065"/>
    </source>
</evidence>
<comment type="caution">
    <text evidence="17">The sequence shown here is derived from an EMBL/GenBank/DDBJ whole genome shotgun (WGS) entry which is preliminary data.</text>
</comment>
<name>A0ABR6D6L2_9HYPH</name>
<accession>A0ABR6D6L2</accession>
<dbReference type="InterPro" id="IPR059117">
    <property type="entry name" value="APS_kinase_dom"/>
</dbReference>
<dbReference type="Pfam" id="PF01583">
    <property type="entry name" value="APS_kinase"/>
    <property type="match status" value="1"/>
</dbReference>
<feature type="binding site" evidence="14">
    <location>
        <begin position="7"/>
        <end position="14"/>
    </location>
    <ligand>
        <name>ATP</name>
        <dbReference type="ChEBI" id="CHEBI:30616"/>
    </ligand>
</feature>
<keyword evidence="10 14" id="KW-0067">ATP-binding</keyword>
<evidence type="ECO:0000313" key="18">
    <source>
        <dbReference type="Proteomes" id="UP000565455"/>
    </source>
</evidence>
<comment type="similarity">
    <text evidence="4 14 15">Belongs to the APS kinase family.</text>
</comment>
<evidence type="ECO:0000256" key="9">
    <source>
        <dbReference type="ARBA" id="ARBA00022777"/>
    </source>
</evidence>
<dbReference type="PANTHER" id="PTHR11055">
    <property type="entry name" value="BIFUNCTIONAL 3'-PHOSPHOADENOSINE 5'-PHOSPHOSULFATE SYNTHASE"/>
    <property type="match status" value="1"/>
</dbReference>
<dbReference type="Gene3D" id="3.40.50.300">
    <property type="entry name" value="P-loop containing nucleotide triphosphate hydrolases"/>
    <property type="match status" value="1"/>
</dbReference>
<dbReference type="EC" id="2.7.1.25" evidence="5 14"/>
<evidence type="ECO:0000256" key="1">
    <source>
        <dbReference type="ARBA" id="ARBA00001823"/>
    </source>
</evidence>
<organism evidence="17 18">
    <name type="scientific">Methylobacterium fujisawaense</name>
    <dbReference type="NCBI Taxonomy" id="107400"/>
    <lineage>
        <taxon>Bacteria</taxon>
        <taxon>Pseudomonadati</taxon>
        <taxon>Pseudomonadota</taxon>
        <taxon>Alphaproteobacteria</taxon>
        <taxon>Hyphomicrobiales</taxon>
        <taxon>Methylobacteriaceae</taxon>
        <taxon>Methylobacterium</taxon>
    </lineage>
</organism>
<dbReference type="InterPro" id="IPR027417">
    <property type="entry name" value="P-loop_NTPase"/>
</dbReference>
<sequence>MIAWFTGLSGAGKSSIANAVDRALIEAGRHTMVLDGDNLRHGLSNDLGFEDADRVENIRRAAETARLMAEAGLVVIVSLISPFRRERAMARSIAGDVPFLEIFIDTPIQVCEARDPKGLYHRARVGEIPHFTGISAPYEPPETPDVVVQTEGYTISQSAASLIPKLMQSSVDIRAAAKEAGSRSFEVERVHGMT</sequence>
<evidence type="ECO:0000256" key="2">
    <source>
        <dbReference type="ARBA" id="ARBA00002632"/>
    </source>
</evidence>
<evidence type="ECO:0000256" key="6">
    <source>
        <dbReference type="ARBA" id="ARBA00018163"/>
    </source>
</evidence>
<dbReference type="NCBIfam" id="TIGR00455">
    <property type="entry name" value="apsK"/>
    <property type="match status" value="1"/>
</dbReference>
<evidence type="ECO:0000256" key="7">
    <source>
        <dbReference type="ARBA" id="ARBA00022679"/>
    </source>
</evidence>
<evidence type="ECO:0000256" key="11">
    <source>
        <dbReference type="ARBA" id="ARBA00029724"/>
    </source>
</evidence>
<proteinExistence type="inferred from homology"/>
<evidence type="ECO:0000256" key="8">
    <source>
        <dbReference type="ARBA" id="ARBA00022741"/>
    </source>
</evidence>
<feature type="active site" description="Phosphoserine intermediate" evidence="14">
    <location>
        <position position="81"/>
    </location>
</feature>
<comment type="pathway">
    <text evidence="3 14 15">Sulfur metabolism; hydrogen sulfide biosynthesis; sulfite from sulfate: step 2/3.</text>
</comment>
<dbReference type="InterPro" id="IPR002891">
    <property type="entry name" value="APS"/>
</dbReference>
<evidence type="ECO:0000256" key="15">
    <source>
        <dbReference type="RuleBase" id="RU004347"/>
    </source>
</evidence>
<evidence type="ECO:0000313" key="17">
    <source>
        <dbReference type="EMBL" id="MBA9061723.1"/>
    </source>
</evidence>
<gene>
    <name evidence="14" type="primary">cysC</name>
    <name evidence="17" type="ORF">GGQ91_001100</name>
</gene>
<dbReference type="PANTHER" id="PTHR11055:SF63">
    <property type="entry name" value="ADENYLYL-SULFATE KINASE 1, CHLOROPLASTIC"/>
    <property type="match status" value="1"/>
</dbReference>
<comment type="function">
    <text evidence="2 14 15">Catalyzes the synthesis of activated sulfate.</text>
</comment>
<feature type="domain" description="APS kinase" evidence="16">
    <location>
        <begin position="2"/>
        <end position="149"/>
    </location>
</feature>
<keyword evidence="7 14" id="KW-0808">Transferase</keyword>
<dbReference type="GO" id="GO:0016301">
    <property type="term" value="F:kinase activity"/>
    <property type="evidence" value="ECO:0007669"/>
    <property type="project" value="UniProtKB-KW"/>
</dbReference>
<dbReference type="CDD" id="cd02027">
    <property type="entry name" value="APSK"/>
    <property type="match status" value="1"/>
</dbReference>
<dbReference type="EMBL" id="JACJIM010000002">
    <property type="protein sequence ID" value="MBA9061723.1"/>
    <property type="molecule type" value="Genomic_DNA"/>
</dbReference>
<dbReference type="HAMAP" id="MF_00065">
    <property type="entry name" value="Adenylyl_sulf_kinase"/>
    <property type="match status" value="1"/>
</dbReference>
<evidence type="ECO:0000256" key="5">
    <source>
        <dbReference type="ARBA" id="ARBA00012121"/>
    </source>
</evidence>
<dbReference type="Proteomes" id="UP000565455">
    <property type="component" value="Unassembled WGS sequence"/>
</dbReference>
<dbReference type="NCBIfam" id="NF003013">
    <property type="entry name" value="PRK03846.1"/>
    <property type="match status" value="1"/>
</dbReference>
<evidence type="ECO:0000259" key="16">
    <source>
        <dbReference type="Pfam" id="PF01583"/>
    </source>
</evidence>
<evidence type="ECO:0000256" key="10">
    <source>
        <dbReference type="ARBA" id="ARBA00022840"/>
    </source>
</evidence>
<comment type="catalytic activity">
    <reaction evidence="1 14 15">
        <text>adenosine 5'-phosphosulfate + ATP = 3'-phosphoadenylyl sulfate + ADP + H(+)</text>
        <dbReference type="Rhea" id="RHEA:24152"/>
        <dbReference type="ChEBI" id="CHEBI:15378"/>
        <dbReference type="ChEBI" id="CHEBI:30616"/>
        <dbReference type="ChEBI" id="CHEBI:58243"/>
        <dbReference type="ChEBI" id="CHEBI:58339"/>
        <dbReference type="ChEBI" id="CHEBI:456216"/>
        <dbReference type="EC" id="2.7.1.25"/>
    </reaction>
</comment>
<keyword evidence="9 14" id="KW-0418">Kinase</keyword>
<evidence type="ECO:0000256" key="4">
    <source>
        <dbReference type="ARBA" id="ARBA00007008"/>
    </source>
</evidence>
<protein>
    <recommendedName>
        <fullName evidence="6 14">Adenylyl-sulfate kinase</fullName>
        <ecNumber evidence="5 14">2.7.1.25</ecNumber>
    </recommendedName>
    <alternativeName>
        <fullName evidence="12 14">APS kinase</fullName>
    </alternativeName>
    <alternativeName>
        <fullName evidence="13 14">ATP adenosine-5'-phosphosulfate 3'-phosphotransferase</fullName>
    </alternativeName>
    <alternativeName>
        <fullName evidence="11 14">Adenosine-5'-phosphosulfate kinase</fullName>
    </alternativeName>
</protein>
<evidence type="ECO:0000256" key="12">
    <source>
        <dbReference type="ARBA" id="ARBA00031393"/>
    </source>
</evidence>
<evidence type="ECO:0000256" key="13">
    <source>
        <dbReference type="ARBA" id="ARBA00031464"/>
    </source>
</evidence>
<dbReference type="SUPFAM" id="SSF52540">
    <property type="entry name" value="P-loop containing nucleoside triphosphate hydrolases"/>
    <property type="match status" value="1"/>
</dbReference>
<evidence type="ECO:0000256" key="3">
    <source>
        <dbReference type="ARBA" id="ARBA00004806"/>
    </source>
</evidence>
<reference evidence="17 18" key="1">
    <citation type="submission" date="2020-08" db="EMBL/GenBank/DDBJ databases">
        <title>Genomic Encyclopedia of Type Strains, Phase IV (KMG-IV): sequencing the most valuable type-strain genomes for metagenomic binning, comparative biology and taxonomic classification.</title>
        <authorList>
            <person name="Goeker M."/>
        </authorList>
    </citation>
    <scope>NUCLEOTIDE SEQUENCE [LARGE SCALE GENOMIC DNA]</scope>
    <source>
        <strain evidence="17 18">DSM 5686</strain>
    </source>
</reference>